<evidence type="ECO:0000313" key="1">
    <source>
        <dbReference type="EMBL" id="DAD85388.1"/>
    </source>
</evidence>
<accession>A0A8S5MT06</accession>
<protein>
    <submittedName>
        <fullName evidence="1">Uncharacterized protein</fullName>
    </submittedName>
</protein>
<dbReference type="EMBL" id="BK014981">
    <property type="protein sequence ID" value="DAD85388.1"/>
    <property type="molecule type" value="Genomic_DNA"/>
</dbReference>
<proteinExistence type="predicted"/>
<reference evidence="1" key="1">
    <citation type="journal article" date="2021" name="Proc. Natl. Acad. Sci. U.S.A.">
        <title>A Catalog of Tens of Thousands of Viruses from Human Metagenomes Reveals Hidden Associations with Chronic Diseases.</title>
        <authorList>
            <person name="Tisza M.J."/>
            <person name="Buck C.B."/>
        </authorList>
    </citation>
    <scope>NUCLEOTIDE SEQUENCE</scope>
    <source>
        <strain evidence="1">CtigT3</strain>
    </source>
</reference>
<name>A0A8S5MT06_9CAUD</name>
<organism evidence="1">
    <name type="scientific">Siphoviridae sp. ctigT3</name>
    <dbReference type="NCBI Taxonomy" id="2826434"/>
    <lineage>
        <taxon>Viruses</taxon>
        <taxon>Duplodnaviria</taxon>
        <taxon>Heunggongvirae</taxon>
        <taxon>Uroviricota</taxon>
        <taxon>Caudoviricetes</taxon>
    </lineage>
</organism>
<sequence length="108" mass="12606">MTTKGSKMNESELDALADKIAERLLQRPNIPPVLVRKRDISYMLGNSGRSTSTDQVINDPTFPPPVCVTEKGYKRWRFEDVKRWIDKHYEKQAKVTFLALRERQRLIS</sequence>